<gene>
    <name evidence="1" type="ORF">IHE45_10G004400</name>
</gene>
<reference evidence="2" key="1">
    <citation type="journal article" date="2022" name="Nat. Commun.">
        <title>Chromosome evolution and the genetic basis of agronomically important traits in greater yam.</title>
        <authorList>
            <person name="Bredeson J.V."/>
            <person name="Lyons J.B."/>
            <person name="Oniyinde I.O."/>
            <person name="Okereke N.R."/>
            <person name="Kolade O."/>
            <person name="Nnabue I."/>
            <person name="Nwadili C.O."/>
            <person name="Hribova E."/>
            <person name="Parker M."/>
            <person name="Nwogha J."/>
            <person name="Shu S."/>
            <person name="Carlson J."/>
            <person name="Kariba R."/>
            <person name="Muthemba S."/>
            <person name="Knop K."/>
            <person name="Barton G.J."/>
            <person name="Sherwood A.V."/>
            <person name="Lopez-Montes A."/>
            <person name="Asiedu R."/>
            <person name="Jamnadass R."/>
            <person name="Muchugi A."/>
            <person name="Goodstein D."/>
            <person name="Egesi C.N."/>
            <person name="Featherston J."/>
            <person name="Asfaw A."/>
            <person name="Simpson G.G."/>
            <person name="Dolezel J."/>
            <person name="Hendre P.S."/>
            <person name="Van Deynze A."/>
            <person name="Kumar P.L."/>
            <person name="Obidiegwu J.E."/>
            <person name="Bhattacharjee R."/>
            <person name="Rokhsar D.S."/>
        </authorList>
    </citation>
    <scope>NUCLEOTIDE SEQUENCE [LARGE SCALE GENOMIC DNA]</scope>
    <source>
        <strain evidence="2">cv. TDa95/00328</strain>
    </source>
</reference>
<comment type="caution">
    <text evidence="1">The sequence shown here is derived from an EMBL/GenBank/DDBJ whole genome shotgun (WGS) entry which is preliminary data.</text>
</comment>
<evidence type="ECO:0000313" key="1">
    <source>
        <dbReference type="EMBL" id="KAH7670120.1"/>
    </source>
</evidence>
<dbReference type="EMBL" id="CM037020">
    <property type="protein sequence ID" value="KAH7670120.1"/>
    <property type="molecule type" value="Genomic_DNA"/>
</dbReference>
<keyword evidence="2" id="KW-1185">Reference proteome</keyword>
<name>A0ACB7V8W0_DIOAL</name>
<organism evidence="1 2">
    <name type="scientific">Dioscorea alata</name>
    <name type="common">Purple yam</name>
    <dbReference type="NCBI Taxonomy" id="55571"/>
    <lineage>
        <taxon>Eukaryota</taxon>
        <taxon>Viridiplantae</taxon>
        <taxon>Streptophyta</taxon>
        <taxon>Embryophyta</taxon>
        <taxon>Tracheophyta</taxon>
        <taxon>Spermatophyta</taxon>
        <taxon>Magnoliopsida</taxon>
        <taxon>Liliopsida</taxon>
        <taxon>Dioscoreales</taxon>
        <taxon>Dioscoreaceae</taxon>
        <taxon>Dioscorea</taxon>
    </lineage>
</organism>
<evidence type="ECO:0000313" key="2">
    <source>
        <dbReference type="Proteomes" id="UP000827976"/>
    </source>
</evidence>
<dbReference type="Proteomes" id="UP000827976">
    <property type="component" value="Chromosome 10"/>
</dbReference>
<sequence length="377" mass="41699">MIRAHSISSPLLSLLLFSRMRFHSVSPDLYTFPLLLKACSLSPSFSSSFALSAHSLTIKLGFIHDIYVQNTLIRFYCSSGRARRALQVFDEMPHRDPISWSALISGLASTGWEPLALSAFRVMQIQSPPDEIIMLGVISSVTALGDLDLGIWIHSYILKRALRSTVALGTALVSMFAACGSIARAGRVFDEMPERNLRAWTAMIDAFAEHGRSSDAVRVFDEMTRSGLTPDHVTFIGVLTACSRGGLLNEGRRLFRSIKGMYGIEPILEHYGCMVDLMGRAGLVNEAHDFVLRMPIRPNLVIWRTLLGACVNFGYVEVAEQVKERIAEMDEHGHDGDYVLLSNVYGGIGRWAEKDYVRCTMRHAGIAKTPGCSLLGN</sequence>
<accession>A0ACB7V8W0</accession>
<protein>
    <submittedName>
        <fullName evidence="1">Tetratricopeptide-like helical domain-containing protein</fullName>
    </submittedName>
</protein>
<proteinExistence type="predicted"/>